<dbReference type="GO" id="GO:0042383">
    <property type="term" value="C:sarcolemma"/>
    <property type="evidence" value="ECO:0000318"/>
    <property type="project" value="GO_Central"/>
</dbReference>
<gene>
    <name evidence="8" type="ORF">IscW_ISCW016427</name>
</gene>
<protein>
    <submittedName>
        <fullName evidence="8 9">Popeye domain-containing protein, putative</fullName>
    </submittedName>
</protein>
<evidence type="ECO:0000313" key="8">
    <source>
        <dbReference type="EMBL" id="EEC01444.1"/>
    </source>
</evidence>
<dbReference type="VEuPathDB" id="VectorBase:ISCI016427"/>
<dbReference type="Gene3D" id="2.60.120.10">
    <property type="entry name" value="Jelly Rolls"/>
    <property type="match status" value="1"/>
</dbReference>
<dbReference type="GO" id="GO:0042391">
    <property type="term" value="P:regulation of membrane potential"/>
    <property type="evidence" value="ECO:0000318"/>
    <property type="project" value="GO_Central"/>
</dbReference>
<evidence type="ECO:0000256" key="5">
    <source>
        <dbReference type="ARBA" id="ARBA00023136"/>
    </source>
</evidence>
<feature type="domain" description="POPDC1-3" evidence="7">
    <location>
        <begin position="54"/>
        <end position="274"/>
    </location>
</feature>
<name>B7P4C2_IXOSC</name>
<dbReference type="EnsemblMetazoa" id="ISCW016427-RA">
    <property type="protein sequence ID" value="ISCW016427-PA"/>
    <property type="gene ID" value="ISCW016427"/>
</dbReference>
<keyword evidence="3 6" id="KW-0812">Transmembrane</keyword>
<dbReference type="VEuPathDB" id="VectorBase:ISCW016427"/>
<dbReference type="GO" id="GO:0030552">
    <property type="term" value="F:cAMP binding"/>
    <property type="evidence" value="ECO:0000318"/>
    <property type="project" value="GO_Central"/>
</dbReference>
<evidence type="ECO:0000256" key="6">
    <source>
        <dbReference type="SAM" id="Phobius"/>
    </source>
</evidence>
<evidence type="ECO:0000313" key="10">
    <source>
        <dbReference type="Proteomes" id="UP000001555"/>
    </source>
</evidence>
<dbReference type="HOGENOM" id="CLU_048494_1_0_1"/>
<dbReference type="InterPro" id="IPR055272">
    <property type="entry name" value="POPDC1-3_dom"/>
</dbReference>
<reference evidence="9" key="2">
    <citation type="submission" date="2020-05" db="UniProtKB">
        <authorList>
            <consortium name="EnsemblMetazoa"/>
        </authorList>
    </citation>
    <scope>IDENTIFICATION</scope>
    <source>
        <strain evidence="9">wikel</strain>
    </source>
</reference>
<accession>B7P4C2</accession>
<evidence type="ECO:0000256" key="1">
    <source>
        <dbReference type="ARBA" id="ARBA00004141"/>
    </source>
</evidence>
<dbReference type="Proteomes" id="UP000001555">
    <property type="component" value="Unassembled WGS sequence"/>
</dbReference>
<sequence length="308" mass="34116">MLLVSALLDVGNTSIASENMTGAALFLSLRETNATTDPLVETAGGICSSWLPTNHVYFHIANVFLLLSYVTPEGPYGLLYLRAVIGAGSFLFALWATVVLCAFDTFLWNSLFTLINLVHGLVLIYALRPVSLPGELRAVFEVLFQPLGVTRRQFHIIATRVEGTQELCPGQNLAVEKVTQNDRLSLVLSGSLLASENSRPLQVVGKYEFLESCEWFEAPDSDQYQVTATAMGACKVFVWKREPLRKAVSRDFHLKAAFENILAKDMARKLHTMKSLTITQRLFRHDDVPVDLPEWIEKAQSPASAAAL</sequence>
<dbReference type="EMBL" id="ABJB010009406">
    <property type="status" value="NOT_ANNOTATED_CDS"/>
    <property type="molecule type" value="Genomic_DNA"/>
</dbReference>
<dbReference type="InterPro" id="IPR006916">
    <property type="entry name" value="POPDC1-3"/>
</dbReference>
<keyword evidence="4 6" id="KW-1133">Transmembrane helix</keyword>
<evidence type="ECO:0000256" key="3">
    <source>
        <dbReference type="ARBA" id="ARBA00022692"/>
    </source>
</evidence>
<proteinExistence type="inferred from homology"/>
<dbReference type="Pfam" id="PF04831">
    <property type="entry name" value="POPDC1-3"/>
    <property type="match status" value="1"/>
</dbReference>
<feature type="transmembrane region" description="Helical" evidence="6">
    <location>
        <begin position="106"/>
        <end position="127"/>
    </location>
</feature>
<evidence type="ECO:0000259" key="7">
    <source>
        <dbReference type="Pfam" id="PF04831"/>
    </source>
</evidence>
<dbReference type="SUPFAM" id="SSF51206">
    <property type="entry name" value="cAMP-binding domain-like"/>
    <property type="match status" value="1"/>
</dbReference>
<evidence type="ECO:0000256" key="2">
    <source>
        <dbReference type="ARBA" id="ARBA00007146"/>
    </source>
</evidence>
<comment type="subcellular location">
    <subcellularLocation>
        <location evidence="1">Membrane</location>
        <topology evidence="1">Multi-pass membrane protein</topology>
    </subcellularLocation>
</comment>
<organism>
    <name type="scientific">Ixodes scapularis</name>
    <name type="common">Black-legged tick</name>
    <name type="synonym">Deer tick</name>
    <dbReference type="NCBI Taxonomy" id="6945"/>
    <lineage>
        <taxon>Eukaryota</taxon>
        <taxon>Metazoa</taxon>
        <taxon>Ecdysozoa</taxon>
        <taxon>Arthropoda</taxon>
        <taxon>Chelicerata</taxon>
        <taxon>Arachnida</taxon>
        <taxon>Acari</taxon>
        <taxon>Parasitiformes</taxon>
        <taxon>Ixodida</taxon>
        <taxon>Ixodoidea</taxon>
        <taxon>Ixodidae</taxon>
        <taxon>Ixodinae</taxon>
        <taxon>Ixodes</taxon>
    </lineage>
</organism>
<dbReference type="AlphaFoldDB" id="B7P4C2"/>
<dbReference type="PaxDb" id="6945-B7P4C2"/>
<dbReference type="InParanoid" id="B7P4C2"/>
<dbReference type="EMBL" id="DS634829">
    <property type="protein sequence ID" value="EEC01444.1"/>
    <property type="molecule type" value="Genomic_DNA"/>
</dbReference>
<reference evidence="8 10" key="1">
    <citation type="submission" date="2008-03" db="EMBL/GenBank/DDBJ databases">
        <title>Annotation of Ixodes scapularis.</title>
        <authorList>
            <consortium name="Ixodes scapularis Genome Project Consortium"/>
            <person name="Caler E."/>
            <person name="Hannick L.I."/>
            <person name="Bidwell S."/>
            <person name="Joardar V."/>
            <person name="Thiagarajan M."/>
            <person name="Amedeo P."/>
            <person name="Galinsky K.J."/>
            <person name="Schobel S."/>
            <person name="Inman J."/>
            <person name="Hostetler J."/>
            <person name="Miller J."/>
            <person name="Hammond M."/>
            <person name="Megy K."/>
            <person name="Lawson D."/>
            <person name="Kodira C."/>
            <person name="Sutton G."/>
            <person name="Meyer J."/>
            <person name="Hill C.A."/>
            <person name="Birren B."/>
            <person name="Nene V."/>
            <person name="Collins F."/>
            <person name="Alarcon-Chaidez F."/>
            <person name="Wikel S."/>
            <person name="Strausberg R."/>
        </authorList>
    </citation>
    <scope>NUCLEOTIDE SEQUENCE [LARGE SCALE GENOMIC DNA]</scope>
    <source>
        <strain evidence="10">Wikel</strain>
        <strain evidence="8">Wikel colony</strain>
    </source>
</reference>
<keyword evidence="5 6" id="KW-0472">Membrane</keyword>
<feature type="transmembrane region" description="Helical" evidence="6">
    <location>
        <begin position="79"/>
        <end position="100"/>
    </location>
</feature>
<dbReference type="OrthoDB" id="425611at2759"/>
<dbReference type="VEuPathDB" id="VectorBase:ISCP_017604"/>
<dbReference type="GO" id="GO:0007519">
    <property type="term" value="P:skeletal muscle tissue development"/>
    <property type="evidence" value="ECO:0000318"/>
    <property type="project" value="GO_Central"/>
</dbReference>
<comment type="similarity">
    <text evidence="2">Belongs to the popeye family.</text>
</comment>
<dbReference type="PANTHER" id="PTHR12101:SF1">
    <property type="entry name" value="BVES"/>
    <property type="match status" value="1"/>
</dbReference>
<dbReference type="GO" id="GO:0007507">
    <property type="term" value="P:heart development"/>
    <property type="evidence" value="ECO:0000318"/>
    <property type="project" value="GO_Central"/>
</dbReference>
<dbReference type="GO" id="GO:0051146">
    <property type="term" value="P:striated muscle cell differentiation"/>
    <property type="evidence" value="ECO:0000318"/>
    <property type="project" value="GO_Central"/>
</dbReference>
<keyword evidence="10" id="KW-1185">Reference proteome</keyword>
<evidence type="ECO:0000256" key="4">
    <source>
        <dbReference type="ARBA" id="ARBA00022989"/>
    </source>
</evidence>
<dbReference type="FunCoup" id="B7P4C2">
    <property type="interactions" value="77"/>
</dbReference>
<dbReference type="InterPro" id="IPR018490">
    <property type="entry name" value="cNMP-bd_dom_sf"/>
</dbReference>
<dbReference type="InterPro" id="IPR014710">
    <property type="entry name" value="RmlC-like_jellyroll"/>
</dbReference>
<evidence type="ECO:0000313" key="9">
    <source>
        <dbReference type="EnsemblMetazoa" id="ISCW016427-PA"/>
    </source>
</evidence>
<dbReference type="PANTHER" id="PTHR12101">
    <property type="entry name" value="POPEYE DOMAIN CONTAINING PROTEIN"/>
    <property type="match status" value="1"/>
</dbReference>